<feature type="region of interest" description="Disordered" evidence="1">
    <location>
        <begin position="21"/>
        <end position="56"/>
    </location>
</feature>
<gene>
    <name evidence="3" type="ORF">DFQ27_000983</name>
</gene>
<name>A0A9P6UCY6_9FUNG</name>
<reference evidence="3" key="1">
    <citation type="journal article" date="2020" name="Fungal Divers.">
        <title>Resolving the Mortierellaceae phylogeny through synthesis of multi-gene phylogenetics and phylogenomics.</title>
        <authorList>
            <person name="Vandepol N."/>
            <person name="Liber J."/>
            <person name="Desiro A."/>
            <person name="Na H."/>
            <person name="Kennedy M."/>
            <person name="Barry K."/>
            <person name="Grigoriev I.V."/>
            <person name="Miller A.N."/>
            <person name="O'Donnell K."/>
            <person name="Stajich J.E."/>
            <person name="Bonito G."/>
        </authorList>
    </citation>
    <scope>NUCLEOTIDE SEQUENCE</scope>
    <source>
        <strain evidence="3">BC1065</strain>
    </source>
</reference>
<evidence type="ECO:0000256" key="2">
    <source>
        <dbReference type="SAM" id="SignalP"/>
    </source>
</evidence>
<comment type="caution">
    <text evidence="3">The sequence shown here is derived from an EMBL/GenBank/DDBJ whole genome shotgun (WGS) entry which is preliminary data.</text>
</comment>
<sequence length="128" mass="13496">MKFTTIVTLLGSLALTALATPSSNPSTSSSNNQSGTATGTFNYTYTDSNGQDKTAQLSNPSLNNCINIPELAAGGGENVAFFPYNRSNAAVVVYSSLDCQGTPLYIPPGEPRKNVPFYFASVKFEPSV</sequence>
<feature type="compositionally biased region" description="Low complexity" evidence="1">
    <location>
        <begin position="21"/>
        <end position="40"/>
    </location>
</feature>
<organism evidence="3 4">
    <name type="scientific">Actinomortierella ambigua</name>
    <dbReference type="NCBI Taxonomy" id="1343610"/>
    <lineage>
        <taxon>Eukaryota</taxon>
        <taxon>Fungi</taxon>
        <taxon>Fungi incertae sedis</taxon>
        <taxon>Mucoromycota</taxon>
        <taxon>Mortierellomycotina</taxon>
        <taxon>Mortierellomycetes</taxon>
        <taxon>Mortierellales</taxon>
        <taxon>Mortierellaceae</taxon>
        <taxon>Actinomortierella</taxon>
    </lineage>
</organism>
<evidence type="ECO:0000256" key="1">
    <source>
        <dbReference type="SAM" id="MobiDB-lite"/>
    </source>
</evidence>
<dbReference type="EMBL" id="JAAAJB010000013">
    <property type="protein sequence ID" value="KAG0270019.1"/>
    <property type="molecule type" value="Genomic_DNA"/>
</dbReference>
<accession>A0A9P6UCY6</accession>
<evidence type="ECO:0000313" key="4">
    <source>
        <dbReference type="Proteomes" id="UP000807716"/>
    </source>
</evidence>
<evidence type="ECO:0000313" key="3">
    <source>
        <dbReference type="EMBL" id="KAG0270019.1"/>
    </source>
</evidence>
<protein>
    <submittedName>
        <fullName evidence="3">Uncharacterized protein</fullName>
    </submittedName>
</protein>
<proteinExistence type="predicted"/>
<dbReference type="OrthoDB" id="10481884at2759"/>
<keyword evidence="4" id="KW-1185">Reference proteome</keyword>
<feature type="chain" id="PRO_5040503824" evidence="2">
    <location>
        <begin position="20"/>
        <end position="128"/>
    </location>
</feature>
<feature type="compositionally biased region" description="Polar residues" evidence="1">
    <location>
        <begin position="41"/>
        <end position="56"/>
    </location>
</feature>
<keyword evidence="2" id="KW-0732">Signal</keyword>
<dbReference type="AlphaFoldDB" id="A0A9P6UCY6"/>
<dbReference type="Proteomes" id="UP000807716">
    <property type="component" value="Unassembled WGS sequence"/>
</dbReference>
<feature type="signal peptide" evidence="2">
    <location>
        <begin position="1"/>
        <end position="19"/>
    </location>
</feature>